<organism evidence="3 4">
    <name type="scientific">Thermoproteota archaeon</name>
    <dbReference type="NCBI Taxonomy" id="2056631"/>
    <lineage>
        <taxon>Archaea</taxon>
        <taxon>Thermoproteota</taxon>
    </lineage>
</organism>
<dbReference type="InterPro" id="IPR004305">
    <property type="entry name" value="Thiaminase-2/PQQC"/>
</dbReference>
<dbReference type="Proteomes" id="UP000278475">
    <property type="component" value="Unassembled WGS sequence"/>
</dbReference>
<evidence type="ECO:0000313" key="3">
    <source>
        <dbReference type="EMBL" id="RLE53385.1"/>
    </source>
</evidence>
<sequence>MVSLSEARRFLEDVRKMLAPLNEKILKHPFITDAEKGSLPFEKILSFIKNQYYIVSRDIKALAAMLSRAKNPDEEWFFQELLKGDIEAFKLLLKMAESLNLSREVLESYHPIPSAVAYTHFLASLALYSSAGEQAMAMVVNLPVWGANCSRLAKALKEKYGAREVSFLELFASPADWLEEAAVKVMEPYIDKERDKMLRAAKLIQAYEAMFWDGVYGEG</sequence>
<gene>
    <name evidence="2" type="ORF">DRJ31_02550</name>
    <name evidence="3" type="ORF">DRJ33_01175</name>
</gene>
<protein>
    <submittedName>
        <fullName evidence="3">TenA family transcriptional regulator</fullName>
    </submittedName>
</protein>
<name>A0A497F1M6_9CREN</name>
<dbReference type="Pfam" id="PF03070">
    <property type="entry name" value="TENA_THI-4"/>
    <property type="match status" value="1"/>
</dbReference>
<reference evidence="4 5" key="1">
    <citation type="submission" date="2018-06" db="EMBL/GenBank/DDBJ databases">
        <title>Extensive metabolic versatility and redundancy in microbially diverse, dynamic hydrothermal sediments.</title>
        <authorList>
            <person name="Dombrowski N."/>
            <person name="Teske A."/>
            <person name="Baker B.J."/>
        </authorList>
    </citation>
    <scope>NUCLEOTIDE SEQUENCE [LARGE SCALE GENOMIC DNA]</scope>
    <source>
        <strain evidence="3">B34_G17</strain>
        <strain evidence="2">B66_G16</strain>
    </source>
</reference>
<proteinExistence type="predicted"/>
<comment type="caution">
    <text evidence="3">The sequence shown here is derived from an EMBL/GenBank/DDBJ whole genome shotgun (WGS) entry which is preliminary data.</text>
</comment>
<dbReference type="EMBL" id="QMQX01000012">
    <property type="protein sequence ID" value="RLE53385.1"/>
    <property type="molecule type" value="Genomic_DNA"/>
</dbReference>
<accession>A0A497F1M6</accession>
<dbReference type="Gene3D" id="1.20.910.10">
    <property type="entry name" value="Heme oxygenase-like"/>
    <property type="match status" value="1"/>
</dbReference>
<evidence type="ECO:0000259" key="1">
    <source>
        <dbReference type="Pfam" id="PF03070"/>
    </source>
</evidence>
<dbReference type="EMBL" id="QMQV01000013">
    <property type="protein sequence ID" value="RLE50103.1"/>
    <property type="molecule type" value="Genomic_DNA"/>
</dbReference>
<dbReference type="SUPFAM" id="SSF48613">
    <property type="entry name" value="Heme oxygenase-like"/>
    <property type="match status" value="1"/>
</dbReference>
<dbReference type="Proteomes" id="UP000272051">
    <property type="component" value="Unassembled WGS sequence"/>
</dbReference>
<dbReference type="InterPro" id="IPR016084">
    <property type="entry name" value="Haem_Oase-like_multi-hlx"/>
</dbReference>
<dbReference type="AlphaFoldDB" id="A0A497F1M6"/>
<evidence type="ECO:0000313" key="4">
    <source>
        <dbReference type="Proteomes" id="UP000272051"/>
    </source>
</evidence>
<evidence type="ECO:0000313" key="2">
    <source>
        <dbReference type="EMBL" id="RLE50103.1"/>
    </source>
</evidence>
<evidence type="ECO:0000313" key="5">
    <source>
        <dbReference type="Proteomes" id="UP000278475"/>
    </source>
</evidence>
<feature type="domain" description="Thiaminase-2/PQQC" evidence="1">
    <location>
        <begin position="17"/>
        <end position="217"/>
    </location>
</feature>